<dbReference type="PIRSF" id="PIRSF005962">
    <property type="entry name" value="Pept_M20D_amidohydro"/>
    <property type="match status" value="1"/>
</dbReference>
<keyword evidence="5" id="KW-1185">Reference proteome</keyword>
<dbReference type="EMBL" id="CP000542">
    <property type="protein sequence ID" value="ABM59961.1"/>
    <property type="molecule type" value="Genomic_DNA"/>
</dbReference>
<dbReference type="Proteomes" id="UP000000374">
    <property type="component" value="Chromosome"/>
</dbReference>
<keyword evidence="2" id="KW-0479">Metal-binding</keyword>
<sequence length="392" mass="42264">MNSQNFNGLEALTRLRQDIHRHPELAFEERRTAGIVAAYLHSLGIEVHTEVGRTGVVGVIPGKTNRSQRSIGLRADMDALAMPDHKPVPHRSTCEGVMHGCGHDGHTAMLLGAAAELARTRAFDGTVVLIFQPAEEGAGGAKAMLDDGLLERFPVESFWGLHNWPGVPLGQAVIHATACMAAVDYFDIDVLGKGCHGGMPQEGIDAVLAAAHIVTALQSIPARNVHPLDSAVVGVAKIHGGQAYHVGPEVVTLSGSVRAHKESVRALVEHRLHEVAENAAAALGAKVRIRYQRNYPATVNDPALADIASEVAASVLGAEKVVRDRLPSMAAEDFSFFSRERPGCYVWMGNDDADHIMSLHHPKYDFNDRLIGHGMAYWTRLVSRVLPVAPHL</sequence>
<dbReference type="CDD" id="cd05666">
    <property type="entry name" value="M20_Acy1-like"/>
    <property type="match status" value="1"/>
</dbReference>
<feature type="binding site" evidence="2">
    <location>
        <position position="101"/>
    </location>
    <ligand>
        <name>Mn(2+)</name>
        <dbReference type="ChEBI" id="CHEBI:29035"/>
        <label>2</label>
    </ligand>
</feature>
<dbReference type="PANTHER" id="PTHR11014:SF63">
    <property type="entry name" value="METALLOPEPTIDASE, PUTATIVE (AFU_ORTHOLOGUE AFUA_6G09600)-RELATED"/>
    <property type="match status" value="1"/>
</dbReference>
<dbReference type="Pfam" id="PF01546">
    <property type="entry name" value="Peptidase_M20"/>
    <property type="match status" value="1"/>
</dbReference>
<feature type="binding site" evidence="2">
    <location>
        <position position="162"/>
    </location>
    <ligand>
        <name>Mn(2+)</name>
        <dbReference type="ChEBI" id="CHEBI:29035"/>
        <label>2</label>
    </ligand>
</feature>
<dbReference type="Gene3D" id="3.40.630.10">
    <property type="entry name" value="Zn peptidases"/>
    <property type="match status" value="1"/>
</dbReference>
<dbReference type="InterPro" id="IPR002933">
    <property type="entry name" value="Peptidase_M20"/>
</dbReference>
<proteinExistence type="predicted"/>
<evidence type="ECO:0000256" key="1">
    <source>
        <dbReference type="ARBA" id="ARBA00022801"/>
    </source>
</evidence>
<protein>
    <submittedName>
        <fullName evidence="4">Amidohydrolase</fullName>
        <ecNumber evidence="4">3.5.1.32</ecNumber>
    </submittedName>
</protein>
<evidence type="ECO:0000259" key="3">
    <source>
        <dbReference type="Pfam" id="PF07687"/>
    </source>
</evidence>
<dbReference type="RefSeq" id="WP_011811948.1">
    <property type="nucleotide sequence ID" value="NC_008786.1"/>
</dbReference>
<keyword evidence="2" id="KW-0464">Manganese</keyword>
<dbReference type="eggNOG" id="COG1473">
    <property type="taxonomic scope" value="Bacteria"/>
</dbReference>
<dbReference type="GeneID" id="76462582"/>
<dbReference type="InterPro" id="IPR017439">
    <property type="entry name" value="Amidohydrolase"/>
</dbReference>
<dbReference type="GO" id="GO:0050118">
    <property type="term" value="F:N-acetyldiaminopimelate deacetylase activity"/>
    <property type="evidence" value="ECO:0007669"/>
    <property type="project" value="UniProtKB-ARBA"/>
</dbReference>
<dbReference type="FunFam" id="3.30.70.360:FF:000001">
    <property type="entry name" value="N-acetyldiaminopimelate deacetylase"/>
    <property type="match status" value="1"/>
</dbReference>
<dbReference type="HOGENOM" id="CLU_023257_1_1_4"/>
<feature type="domain" description="Peptidase M20 dimerisation" evidence="3">
    <location>
        <begin position="186"/>
        <end position="280"/>
    </location>
</feature>
<feature type="binding site" evidence="2">
    <location>
        <position position="136"/>
    </location>
    <ligand>
        <name>Mn(2+)</name>
        <dbReference type="ChEBI" id="CHEBI:29035"/>
        <label>2</label>
    </ligand>
</feature>
<dbReference type="InterPro" id="IPR011650">
    <property type="entry name" value="Peptidase_M20_dimer"/>
</dbReference>
<name>A1WQQ4_VEREI</name>
<gene>
    <name evidence="4" type="ordered locus">Veis_4256</name>
</gene>
<dbReference type="AlphaFoldDB" id="A1WQQ4"/>
<evidence type="ECO:0000313" key="5">
    <source>
        <dbReference type="Proteomes" id="UP000000374"/>
    </source>
</evidence>
<dbReference type="GO" id="GO:0047980">
    <property type="term" value="F:hippurate hydrolase activity"/>
    <property type="evidence" value="ECO:0007669"/>
    <property type="project" value="UniProtKB-EC"/>
</dbReference>
<dbReference type="SUPFAM" id="SSF53187">
    <property type="entry name" value="Zn-dependent exopeptidases"/>
    <property type="match status" value="1"/>
</dbReference>
<feature type="binding site" evidence="2">
    <location>
        <position position="360"/>
    </location>
    <ligand>
        <name>Mn(2+)</name>
        <dbReference type="ChEBI" id="CHEBI:29035"/>
        <label>2</label>
    </ligand>
</feature>
<evidence type="ECO:0000313" key="4">
    <source>
        <dbReference type="EMBL" id="ABM59961.1"/>
    </source>
</evidence>
<dbReference type="EC" id="3.5.1.32" evidence="4"/>
<dbReference type="GO" id="GO:0046872">
    <property type="term" value="F:metal ion binding"/>
    <property type="evidence" value="ECO:0007669"/>
    <property type="project" value="UniProtKB-KW"/>
</dbReference>
<dbReference type="NCBIfam" id="TIGR01891">
    <property type="entry name" value="amidohydrolases"/>
    <property type="match status" value="1"/>
</dbReference>
<comment type="cofactor">
    <cofactor evidence="2">
        <name>Mn(2+)</name>
        <dbReference type="ChEBI" id="CHEBI:29035"/>
    </cofactor>
    <text evidence="2">The Mn(2+) ion enhances activity.</text>
</comment>
<reference evidence="5" key="1">
    <citation type="submission" date="2006-12" db="EMBL/GenBank/DDBJ databases">
        <title>Complete sequence of chromosome 1 of Verminephrobacter eiseniae EF01-2.</title>
        <authorList>
            <person name="Copeland A."/>
            <person name="Lucas S."/>
            <person name="Lapidus A."/>
            <person name="Barry K."/>
            <person name="Detter J.C."/>
            <person name="Glavina del Rio T."/>
            <person name="Dalin E."/>
            <person name="Tice H."/>
            <person name="Pitluck S."/>
            <person name="Chertkov O."/>
            <person name="Brettin T."/>
            <person name="Bruce D."/>
            <person name="Han C."/>
            <person name="Tapia R."/>
            <person name="Gilna P."/>
            <person name="Schmutz J."/>
            <person name="Larimer F."/>
            <person name="Land M."/>
            <person name="Hauser L."/>
            <person name="Kyrpides N."/>
            <person name="Kim E."/>
            <person name="Stahl D."/>
            <person name="Richardson P."/>
        </authorList>
    </citation>
    <scope>NUCLEOTIDE SEQUENCE [LARGE SCALE GENOMIC DNA]</scope>
    <source>
        <strain evidence="5">EF01-2</strain>
    </source>
</reference>
<dbReference type="OrthoDB" id="8875216at2"/>
<dbReference type="GO" id="GO:0019877">
    <property type="term" value="P:diaminopimelate biosynthetic process"/>
    <property type="evidence" value="ECO:0007669"/>
    <property type="project" value="UniProtKB-ARBA"/>
</dbReference>
<organism evidence="4 5">
    <name type="scientific">Verminephrobacter eiseniae (strain EF01-2)</name>
    <dbReference type="NCBI Taxonomy" id="391735"/>
    <lineage>
        <taxon>Bacteria</taxon>
        <taxon>Pseudomonadati</taxon>
        <taxon>Pseudomonadota</taxon>
        <taxon>Betaproteobacteria</taxon>
        <taxon>Burkholderiales</taxon>
        <taxon>Comamonadaceae</taxon>
        <taxon>Verminephrobacter</taxon>
    </lineage>
</organism>
<accession>A1WQQ4</accession>
<feature type="binding site" evidence="2">
    <location>
        <position position="103"/>
    </location>
    <ligand>
        <name>Mn(2+)</name>
        <dbReference type="ChEBI" id="CHEBI:29035"/>
        <label>2</label>
    </ligand>
</feature>
<dbReference type="SUPFAM" id="SSF55031">
    <property type="entry name" value="Bacterial exopeptidase dimerisation domain"/>
    <property type="match status" value="1"/>
</dbReference>
<evidence type="ECO:0000256" key="2">
    <source>
        <dbReference type="PIRSR" id="PIRSR005962-1"/>
    </source>
</evidence>
<dbReference type="PANTHER" id="PTHR11014">
    <property type="entry name" value="PEPTIDASE M20 FAMILY MEMBER"/>
    <property type="match status" value="1"/>
</dbReference>
<keyword evidence="1 4" id="KW-0378">Hydrolase</keyword>
<dbReference type="InterPro" id="IPR036264">
    <property type="entry name" value="Bact_exopeptidase_dim_dom"/>
</dbReference>
<dbReference type="Gene3D" id="3.30.70.360">
    <property type="match status" value="1"/>
</dbReference>
<dbReference type="KEGG" id="vei:Veis_4256"/>
<dbReference type="Pfam" id="PF07687">
    <property type="entry name" value="M20_dimer"/>
    <property type="match status" value="1"/>
</dbReference>